<reference evidence="3 4" key="1">
    <citation type="journal article" date="2013" name="Nat. Genet.">
        <title>The genome of the hydatid tapeworm Echinococcus granulosus.</title>
        <authorList>
            <person name="Zheng H."/>
            <person name="Zhang W."/>
            <person name="Zhang L."/>
            <person name="Zhang Z."/>
            <person name="Li J."/>
            <person name="Lu G."/>
            <person name="Zhu Y."/>
            <person name="Wang Y."/>
            <person name="Huang Y."/>
            <person name="Liu J."/>
            <person name="Kang H."/>
            <person name="Chen J."/>
            <person name="Wang L."/>
            <person name="Chen A."/>
            <person name="Yu S."/>
            <person name="Gao Z."/>
            <person name="Jin L."/>
            <person name="Gu W."/>
            <person name="Wang Z."/>
            <person name="Zhao L."/>
            <person name="Shi B."/>
            <person name="Wen H."/>
            <person name="Lin R."/>
            <person name="Jones M.K."/>
            <person name="Brejova B."/>
            <person name="Vinar T."/>
            <person name="Zhao G."/>
            <person name="McManus D.P."/>
            <person name="Chen Z."/>
            <person name="Zhou Y."/>
            <person name="Wang S."/>
        </authorList>
    </citation>
    <scope>NUCLEOTIDE SEQUENCE [LARGE SCALE GENOMIC DNA]</scope>
</reference>
<feature type="transmembrane region" description="Helical" evidence="2">
    <location>
        <begin position="254"/>
        <end position="279"/>
    </location>
</feature>
<comment type="caution">
    <text evidence="3">The sequence shown here is derived from an EMBL/GenBank/DDBJ whole genome shotgun (WGS) entry which is preliminary data.</text>
</comment>
<evidence type="ECO:0000256" key="2">
    <source>
        <dbReference type="SAM" id="Phobius"/>
    </source>
</evidence>
<dbReference type="EMBL" id="APAU02000036">
    <property type="protein sequence ID" value="EUB60033.1"/>
    <property type="molecule type" value="Genomic_DNA"/>
</dbReference>
<evidence type="ECO:0000313" key="4">
    <source>
        <dbReference type="Proteomes" id="UP000019149"/>
    </source>
</evidence>
<keyword evidence="2" id="KW-0812">Transmembrane</keyword>
<evidence type="ECO:0000313" key="3">
    <source>
        <dbReference type="EMBL" id="EUB60033.1"/>
    </source>
</evidence>
<keyword evidence="4" id="KW-1185">Reference proteome</keyword>
<proteinExistence type="predicted"/>
<dbReference type="Proteomes" id="UP000019149">
    <property type="component" value="Unassembled WGS sequence"/>
</dbReference>
<dbReference type="KEGG" id="egl:EGR_05194"/>
<organism evidence="3 4">
    <name type="scientific">Echinococcus granulosus</name>
    <name type="common">Hydatid tapeworm</name>
    <dbReference type="NCBI Taxonomy" id="6210"/>
    <lineage>
        <taxon>Eukaryota</taxon>
        <taxon>Metazoa</taxon>
        <taxon>Spiralia</taxon>
        <taxon>Lophotrochozoa</taxon>
        <taxon>Platyhelminthes</taxon>
        <taxon>Cestoda</taxon>
        <taxon>Eucestoda</taxon>
        <taxon>Cyclophyllidea</taxon>
        <taxon>Taeniidae</taxon>
        <taxon>Echinococcus</taxon>
        <taxon>Echinococcus granulosus group</taxon>
    </lineage>
</organism>
<keyword evidence="2" id="KW-0472">Membrane</keyword>
<keyword evidence="2" id="KW-1133">Transmembrane helix</keyword>
<evidence type="ECO:0000256" key="1">
    <source>
        <dbReference type="SAM" id="MobiDB-lite"/>
    </source>
</evidence>
<protein>
    <submittedName>
        <fullName evidence="3">Uncharacterized protein</fullName>
    </submittedName>
</protein>
<dbReference type="GeneID" id="36340909"/>
<dbReference type="RefSeq" id="XP_024351229.1">
    <property type="nucleotide sequence ID" value="XM_024494443.1"/>
</dbReference>
<feature type="region of interest" description="Disordered" evidence="1">
    <location>
        <begin position="24"/>
        <end position="85"/>
    </location>
</feature>
<dbReference type="AlphaFoldDB" id="W6UGG1"/>
<gene>
    <name evidence="3" type="ORF">EGR_05194</name>
</gene>
<dbReference type="CTD" id="36340909"/>
<sequence>MLYQMQPSKNRLFIFIGECHPLQSSGQKDCFSKREECPPASSPTQQFRAPKRGESPPPLSSGQKDFGHKKGECPPPQSSEQRDFSLKREECAPAPNAIQPAYGPKQGKNFEMFRTFNGERTPPQNAFQQDCGPNRSDLFHRQSSPPQNRLQKTCNLKKRGEYVPPQNSFHLTFKPNGGYLSPLFVIAGVCDRLKCALCFTGECFPSESPDQHQCIRKIQCPLASPSNQPCENPRNGKEFSGISNQLSTYQFHRLLSYDIINCFLCEFVTFSFTIIIYFAELKHLSGNRQHFLAFILSVSASKVNFQDLSGLFDKTWGSAHLYSSEKC</sequence>
<name>W6UGG1_ECHGR</name>
<accession>W6UGG1</accession>